<evidence type="ECO:0000313" key="1">
    <source>
        <dbReference type="EMBL" id="PON38686.1"/>
    </source>
</evidence>
<reference evidence="2" key="1">
    <citation type="submission" date="2016-06" db="EMBL/GenBank/DDBJ databases">
        <title>Parallel loss of symbiosis genes in relatives of nitrogen-fixing non-legume Parasponia.</title>
        <authorList>
            <person name="Van Velzen R."/>
            <person name="Holmer R."/>
            <person name="Bu F."/>
            <person name="Rutten L."/>
            <person name="Van Zeijl A."/>
            <person name="Liu W."/>
            <person name="Santuari L."/>
            <person name="Cao Q."/>
            <person name="Sharma T."/>
            <person name="Shen D."/>
            <person name="Roswanjaya Y."/>
            <person name="Wardhani T."/>
            <person name="Kalhor M.S."/>
            <person name="Jansen J."/>
            <person name="Van den Hoogen J."/>
            <person name="Gungor B."/>
            <person name="Hartog M."/>
            <person name="Hontelez J."/>
            <person name="Verver J."/>
            <person name="Yang W.-C."/>
            <person name="Schijlen E."/>
            <person name="Repin R."/>
            <person name="Schilthuizen M."/>
            <person name="Schranz E."/>
            <person name="Heidstra R."/>
            <person name="Miyata K."/>
            <person name="Fedorova E."/>
            <person name="Kohlen W."/>
            <person name="Bisseling T."/>
            <person name="Smit S."/>
            <person name="Geurts R."/>
        </authorList>
    </citation>
    <scope>NUCLEOTIDE SEQUENCE [LARGE SCALE GENOMIC DNA]</scope>
    <source>
        <strain evidence="2">cv. WU1-14</strain>
    </source>
</reference>
<dbReference type="EMBL" id="JXTB01000488">
    <property type="protein sequence ID" value="PON38686.1"/>
    <property type="molecule type" value="Genomic_DNA"/>
</dbReference>
<name>A0A2P5AQ63_PARAD</name>
<organism evidence="1 2">
    <name type="scientific">Parasponia andersonii</name>
    <name type="common">Sponia andersonii</name>
    <dbReference type="NCBI Taxonomy" id="3476"/>
    <lineage>
        <taxon>Eukaryota</taxon>
        <taxon>Viridiplantae</taxon>
        <taxon>Streptophyta</taxon>
        <taxon>Embryophyta</taxon>
        <taxon>Tracheophyta</taxon>
        <taxon>Spermatophyta</taxon>
        <taxon>Magnoliopsida</taxon>
        <taxon>eudicotyledons</taxon>
        <taxon>Gunneridae</taxon>
        <taxon>Pentapetalae</taxon>
        <taxon>rosids</taxon>
        <taxon>fabids</taxon>
        <taxon>Rosales</taxon>
        <taxon>Cannabaceae</taxon>
        <taxon>Parasponia</taxon>
    </lineage>
</organism>
<accession>A0A2P5AQ63</accession>
<evidence type="ECO:0000313" key="2">
    <source>
        <dbReference type="Proteomes" id="UP000237105"/>
    </source>
</evidence>
<dbReference type="OrthoDB" id="5403181at2759"/>
<proteinExistence type="predicted"/>
<comment type="caution">
    <text evidence="1">The sequence shown here is derived from an EMBL/GenBank/DDBJ whole genome shotgun (WGS) entry which is preliminary data.</text>
</comment>
<dbReference type="AlphaFoldDB" id="A0A2P5AQ63"/>
<keyword evidence="2" id="KW-1185">Reference proteome</keyword>
<dbReference type="Proteomes" id="UP000237105">
    <property type="component" value="Unassembled WGS sequence"/>
</dbReference>
<sequence>MDPAGWLLKCFVNRLNNKLVMIIENLRKPAQTNLSN</sequence>
<gene>
    <name evidence="1" type="ORF">PanWU01x14_310840</name>
</gene>
<protein>
    <submittedName>
        <fullName evidence="1">Uncharacterized protein</fullName>
    </submittedName>
</protein>